<gene>
    <name evidence="1" type="ORF">SAMN04489713_12272</name>
</gene>
<keyword evidence="2" id="KW-1185">Reference proteome</keyword>
<dbReference type="STRING" id="1993.SAMN04489713_12272"/>
<reference evidence="1 2" key="1">
    <citation type="submission" date="2016-10" db="EMBL/GenBank/DDBJ databases">
        <authorList>
            <person name="de Groot N.N."/>
        </authorList>
    </citation>
    <scope>NUCLEOTIDE SEQUENCE [LARGE SCALE GENOMIC DNA]</scope>
    <source>
        <strain evidence="1 2">DSM 43067</strain>
    </source>
</reference>
<dbReference type="AlphaFoldDB" id="A0A1I5VX40"/>
<sequence length="122" mass="14028">MTIRHGFYATWRGTEYEASPDEDLVRLYATRQAEGFRQVAPDRYVRVVPLSEVDQLRYVTTHCTWRGEPFVVLGEHDGWLRVEYSGGKAPLAEALGLELFDRGVYQAWASEHEVEGLHEETV</sequence>
<organism evidence="1 2">
    <name type="scientific">Actinomadura madurae</name>
    <dbReference type="NCBI Taxonomy" id="1993"/>
    <lineage>
        <taxon>Bacteria</taxon>
        <taxon>Bacillati</taxon>
        <taxon>Actinomycetota</taxon>
        <taxon>Actinomycetes</taxon>
        <taxon>Streptosporangiales</taxon>
        <taxon>Thermomonosporaceae</taxon>
        <taxon>Actinomadura</taxon>
    </lineage>
</organism>
<protein>
    <submittedName>
        <fullName evidence="1">Uncharacterized protein</fullName>
    </submittedName>
</protein>
<dbReference type="Proteomes" id="UP000183413">
    <property type="component" value="Unassembled WGS sequence"/>
</dbReference>
<evidence type="ECO:0000313" key="1">
    <source>
        <dbReference type="EMBL" id="SFQ11566.1"/>
    </source>
</evidence>
<dbReference type="eggNOG" id="ENOG5033BVD">
    <property type="taxonomic scope" value="Bacteria"/>
</dbReference>
<dbReference type="RefSeq" id="WP_021599015.1">
    <property type="nucleotide sequence ID" value="NZ_CP083237.1"/>
</dbReference>
<dbReference type="GeneID" id="99650301"/>
<proteinExistence type="predicted"/>
<name>A0A1I5VX40_9ACTN</name>
<dbReference type="EMBL" id="FOVH01000022">
    <property type="protein sequence ID" value="SFQ11566.1"/>
    <property type="molecule type" value="Genomic_DNA"/>
</dbReference>
<dbReference type="InParanoid" id="A0A1I5VX40"/>
<evidence type="ECO:0000313" key="2">
    <source>
        <dbReference type="Proteomes" id="UP000183413"/>
    </source>
</evidence>
<accession>A0A1I5VX40</accession>